<proteinExistence type="predicted"/>
<organism evidence="1 2">
    <name type="scientific">Micromonospora echinofusca</name>
    <dbReference type="NCBI Taxonomy" id="47858"/>
    <lineage>
        <taxon>Bacteria</taxon>
        <taxon>Bacillati</taxon>
        <taxon>Actinomycetota</taxon>
        <taxon>Actinomycetes</taxon>
        <taxon>Micromonosporales</taxon>
        <taxon>Micromonosporaceae</taxon>
        <taxon>Micromonospora</taxon>
    </lineage>
</organism>
<sequence>MRLSLAARAEPVREVHHDRVNFLELQQRLRAAGHDPFQVYAGHYDTLRSQVPASRRSTSVCYGAWNLLVEHGRYTVTVRDLNRPARFPPDTHGPEPVVFATEQAACEALWAIASRLDPPGSVRAVTADELDPVAVDWLRECGWWPPVQLYGNPFVATHGRESYRIAERDGRFELHLRDHGVAKLGDPVYAADDLADVTRVLLTEVGNRSAPRPVGWPCVAFRICWADEGELAALRALDLAAIIRAYRTERPDPPLRIISEGPDLSLVTTELLAQADRSGNPLRRFVGTRESAAFGTDVRYVIRRHHDPLRYTLDRYGERENHPTTVLTAADLASVHEYLRRCFRR</sequence>
<dbReference type="AlphaFoldDB" id="A0A1C5GAU2"/>
<accession>A0A1C5GAU2</accession>
<gene>
    <name evidence="1" type="ORF">GA0070610_3285</name>
</gene>
<keyword evidence="2" id="KW-1185">Reference proteome</keyword>
<dbReference type="Proteomes" id="UP000198251">
    <property type="component" value="Chromosome I"/>
</dbReference>
<protein>
    <submittedName>
        <fullName evidence="1">Uncharacterized protein</fullName>
    </submittedName>
</protein>
<dbReference type="EMBL" id="LT607733">
    <property type="protein sequence ID" value="SCG16985.1"/>
    <property type="molecule type" value="Genomic_DNA"/>
</dbReference>
<evidence type="ECO:0000313" key="2">
    <source>
        <dbReference type="Proteomes" id="UP000198251"/>
    </source>
</evidence>
<evidence type="ECO:0000313" key="1">
    <source>
        <dbReference type="EMBL" id="SCG16985.1"/>
    </source>
</evidence>
<reference evidence="1 2" key="1">
    <citation type="submission" date="2016-06" db="EMBL/GenBank/DDBJ databases">
        <authorList>
            <person name="Kjaerup R.B."/>
            <person name="Dalgaard T.S."/>
            <person name="Juul-Madsen H.R."/>
        </authorList>
    </citation>
    <scope>NUCLEOTIDE SEQUENCE [LARGE SCALE GENOMIC DNA]</scope>
    <source>
        <strain evidence="1 2">DSM 43913</strain>
    </source>
</reference>
<name>A0A1C5GAU2_MICEH</name>